<dbReference type="PANTHER" id="PTHR34220">
    <property type="entry name" value="SENSOR HISTIDINE KINASE YPDA"/>
    <property type="match status" value="1"/>
</dbReference>
<keyword evidence="4" id="KW-1185">Reference proteome</keyword>
<protein>
    <submittedName>
        <fullName evidence="3">Ligand-binding sensor domain-containing protein</fullName>
    </submittedName>
</protein>
<dbReference type="RefSeq" id="WP_354509684.1">
    <property type="nucleotide sequence ID" value="NZ_JBEPMO010000013.1"/>
</dbReference>
<sequence length="968" mass="112162">MLSSWGKAQQYVQTHYGIKEGLNSALVYKTVNLPSGELFIATQRGISMFDGYRFIKNESLQSPTLALFTTNQHLYFFDSNSLQSTKSIHAQPSILVETIKTDDNPNNDHFENIFVDSQQRIWSTDFEQLKYFDPKTNQIKSYKILPQNKNLHIHLSILEVRKGEIWLFAPNGIWIWDESTSKVQKFQHPSINNYPIQAAILLKNGTIALATNEGRIFNYNPQNQDVQLIYTIPSNKSIRGLAETDTGFYFFTSEQVYELKNNQLFPIYKTQKGELNHLNFDRTTKSIWLSSTDGLIQLKPIHPSLKIWHNENLSSPIISLAKDSNGKLWGISSNNELWTIENEAIRKFAQIIPGKFYGIHSSKNSLFLSTNQVIYQFKNSKFEQLPIEVDPNHEIISCFITSQNEFWVVYSTKEMDRYYWPSLAKKSQKLQNEPSFWIDNKWQDIRIDKNNRIWLAGWMPKSFGITYYKPNQELFYDIADKKLNTNGGLFVGDYFTKIGLSHKKEMLFTAYGGWNSTDADGKLKKRVDVHQYDILDAHLRGISSDQKGNVYFATGEGLHVYRPDLDQVFRFSILDGFPTDYLVHSFLQDENNRIYIGYEGGILSFDLTTALHSELQNKLKLTQILVNGQPIEILSNELVLTKDQRDLVIQFSDLSYLAEDKVRFRYKFSDEDNWHDIPKPELILNHLSPGKYALEFEAIDNLGNKQTQSLSFSFRAKPPFLKSKFFYGLLILGIFGLIFGINQYLWRKRHEKQEDLRKIKEAEMKTLRSQMNPHFLFNTLNSINSYIIQNETENASSYLTTFSKLMRNILDNSKHEQITLKNEIDSLKLYLTLESVRLEHSFDYVISIDQSIQSENIFVPPLIIQPFAENSIWHGLRTLKSGGMLEIYAEQPDEETLILKIQDNGIGRTESAKLKKTETQHKSYGISITIDRIKSLNPENTVEIFDLYENNKPNGTLVILTLKMKDND</sequence>
<dbReference type="Proteomes" id="UP001549146">
    <property type="component" value="Unassembled WGS sequence"/>
</dbReference>
<dbReference type="InterPro" id="IPR050640">
    <property type="entry name" value="Bact_2-comp_sensor_kinase"/>
</dbReference>
<dbReference type="Pfam" id="PF06580">
    <property type="entry name" value="His_kinase"/>
    <property type="match status" value="1"/>
</dbReference>
<keyword evidence="1" id="KW-0472">Membrane</keyword>
<name>A0ABV2LV66_9FLAO</name>
<proteinExistence type="predicted"/>
<comment type="caution">
    <text evidence="3">The sequence shown here is derived from an EMBL/GenBank/DDBJ whole genome shotgun (WGS) entry which is preliminary data.</text>
</comment>
<feature type="domain" description="Signal transduction histidine kinase internal region" evidence="2">
    <location>
        <begin position="762"/>
        <end position="841"/>
    </location>
</feature>
<evidence type="ECO:0000256" key="1">
    <source>
        <dbReference type="SAM" id="Phobius"/>
    </source>
</evidence>
<dbReference type="InterPro" id="IPR013783">
    <property type="entry name" value="Ig-like_fold"/>
</dbReference>
<dbReference type="InterPro" id="IPR036890">
    <property type="entry name" value="HATPase_C_sf"/>
</dbReference>
<dbReference type="Gene3D" id="3.30.565.10">
    <property type="entry name" value="Histidine kinase-like ATPase, C-terminal domain"/>
    <property type="match status" value="1"/>
</dbReference>
<dbReference type="SUPFAM" id="SSF50998">
    <property type="entry name" value="Quinoprotein alcohol dehydrogenase-like"/>
    <property type="match status" value="2"/>
</dbReference>
<feature type="transmembrane region" description="Helical" evidence="1">
    <location>
        <begin position="725"/>
        <end position="746"/>
    </location>
</feature>
<dbReference type="InterPro" id="IPR010559">
    <property type="entry name" value="Sig_transdc_His_kin_internal"/>
</dbReference>
<dbReference type="Gene3D" id="2.60.40.10">
    <property type="entry name" value="Immunoglobulins"/>
    <property type="match status" value="1"/>
</dbReference>
<organism evidence="3 4">
    <name type="scientific">Moheibacter stercoris</name>
    <dbReference type="NCBI Taxonomy" id="1628251"/>
    <lineage>
        <taxon>Bacteria</taxon>
        <taxon>Pseudomonadati</taxon>
        <taxon>Bacteroidota</taxon>
        <taxon>Flavobacteriia</taxon>
        <taxon>Flavobacteriales</taxon>
        <taxon>Weeksellaceae</taxon>
        <taxon>Moheibacter</taxon>
    </lineage>
</organism>
<evidence type="ECO:0000313" key="3">
    <source>
        <dbReference type="EMBL" id="MET3732450.1"/>
    </source>
</evidence>
<dbReference type="InterPro" id="IPR011047">
    <property type="entry name" value="Quinoprotein_ADH-like_sf"/>
</dbReference>
<gene>
    <name evidence="3" type="ORF">ABID46_002039</name>
</gene>
<accession>A0ABV2LV66</accession>
<evidence type="ECO:0000313" key="4">
    <source>
        <dbReference type="Proteomes" id="UP001549146"/>
    </source>
</evidence>
<evidence type="ECO:0000259" key="2">
    <source>
        <dbReference type="Pfam" id="PF06580"/>
    </source>
</evidence>
<keyword evidence="1" id="KW-0812">Transmembrane</keyword>
<dbReference type="SUPFAM" id="SSF55874">
    <property type="entry name" value="ATPase domain of HSP90 chaperone/DNA topoisomerase II/histidine kinase"/>
    <property type="match status" value="1"/>
</dbReference>
<reference evidence="3 4" key="1">
    <citation type="submission" date="2024-06" db="EMBL/GenBank/DDBJ databases">
        <title>Genomic Encyclopedia of Type Strains, Phase IV (KMG-IV): sequencing the most valuable type-strain genomes for metagenomic binning, comparative biology and taxonomic classification.</title>
        <authorList>
            <person name="Goeker M."/>
        </authorList>
    </citation>
    <scope>NUCLEOTIDE SEQUENCE [LARGE SCALE GENOMIC DNA]</scope>
    <source>
        <strain evidence="3 4">DSM 29388</strain>
    </source>
</reference>
<dbReference type="PANTHER" id="PTHR34220:SF7">
    <property type="entry name" value="SENSOR HISTIDINE KINASE YPDA"/>
    <property type="match status" value="1"/>
</dbReference>
<keyword evidence="1" id="KW-1133">Transmembrane helix</keyword>
<dbReference type="Gene3D" id="2.130.10.10">
    <property type="entry name" value="YVTN repeat-like/Quinoprotein amine dehydrogenase"/>
    <property type="match status" value="2"/>
</dbReference>
<dbReference type="InterPro" id="IPR015943">
    <property type="entry name" value="WD40/YVTN_repeat-like_dom_sf"/>
</dbReference>
<dbReference type="EMBL" id="JBEPMO010000013">
    <property type="protein sequence ID" value="MET3732450.1"/>
    <property type="molecule type" value="Genomic_DNA"/>
</dbReference>